<keyword evidence="1" id="KW-0732">Signal</keyword>
<reference evidence="2 3" key="1">
    <citation type="journal article" date="2019" name="Genome Biol. Evol.">
        <title>Whole-Genome Sequencing of the Giant Devil Catfish, Bagarius yarrelli.</title>
        <authorList>
            <person name="Jiang W."/>
            <person name="Lv Y."/>
            <person name="Cheng L."/>
            <person name="Yang K."/>
            <person name="Chao B."/>
            <person name="Wang X."/>
            <person name="Li Y."/>
            <person name="Pan X."/>
            <person name="You X."/>
            <person name="Zhang Y."/>
            <person name="Yang J."/>
            <person name="Li J."/>
            <person name="Zhang X."/>
            <person name="Liu S."/>
            <person name="Sun C."/>
            <person name="Yang J."/>
            <person name="Shi Q."/>
        </authorList>
    </citation>
    <scope>NUCLEOTIDE SEQUENCE [LARGE SCALE GENOMIC DNA]</scope>
    <source>
        <strain evidence="2">JWS20170419001</strain>
        <tissue evidence="2">Muscle</tissue>
    </source>
</reference>
<sequence>MTCSSCHLFFCWICQAALSRVNPYSHFSNPNSNCYNLVFRKKKRMKSFGECDRFQCHITLMEEMKKSFG</sequence>
<dbReference type="OrthoDB" id="1431934at2759"/>
<feature type="chain" id="PRO_5022032726" evidence="1">
    <location>
        <begin position="20"/>
        <end position="69"/>
    </location>
</feature>
<evidence type="ECO:0000256" key="1">
    <source>
        <dbReference type="SAM" id="SignalP"/>
    </source>
</evidence>
<name>A0A556VVL6_BAGYA</name>
<keyword evidence="3" id="KW-1185">Reference proteome</keyword>
<gene>
    <name evidence="2" type="ORF">Baya_16377</name>
</gene>
<dbReference type="AlphaFoldDB" id="A0A556VVL6"/>
<evidence type="ECO:0000313" key="2">
    <source>
        <dbReference type="EMBL" id="TTX06329.1"/>
    </source>
</evidence>
<evidence type="ECO:0000313" key="3">
    <source>
        <dbReference type="Proteomes" id="UP000319801"/>
    </source>
</evidence>
<protein>
    <submittedName>
        <fullName evidence="2">E3 ubiquitin-protein ligase RNF14</fullName>
    </submittedName>
</protein>
<proteinExistence type="predicted"/>
<dbReference type="Proteomes" id="UP000319801">
    <property type="component" value="Unassembled WGS sequence"/>
</dbReference>
<accession>A0A556VVL6</accession>
<feature type="signal peptide" evidence="1">
    <location>
        <begin position="1"/>
        <end position="19"/>
    </location>
</feature>
<comment type="caution">
    <text evidence="2">The sequence shown here is derived from an EMBL/GenBank/DDBJ whole genome shotgun (WGS) entry which is preliminary data.</text>
</comment>
<organism evidence="2 3">
    <name type="scientific">Bagarius yarrelli</name>
    <name type="common">Goonch</name>
    <name type="synonym">Bagrus yarrelli</name>
    <dbReference type="NCBI Taxonomy" id="175774"/>
    <lineage>
        <taxon>Eukaryota</taxon>
        <taxon>Metazoa</taxon>
        <taxon>Chordata</taxon>
        <taxon>Craniata</taxon>
        <taxon>Vertebrata</taxon>
        <taxon>Euteleostomi</taxon>
        <taxon>Actinopterygii</taxon>
        <taxon>Neopterygii</taxon>
        <taxon>Teleostei</taxon>
        <taxon>Ostariophysi</taxon>
        <taxon>Siluriformes</taxon>
        <taxon>Sisoridae</taxon>
        <taxon>Sisorinae</taxon>
        <taxon>Bagarius</taxon>
    </lineage>
</organism>
<dbReference type="EMBL" id="VCAZ01000306">
    <property type="protein sequence ID" value="TTX06329.1"/>
    <property type="molecule type" value="Genomic_DNA"/>
</dbReference>